<dbReference type="VEuPathDB" id="MicrosporidiaDB:EDEG_01359"/>
<dbReference type="AlphaFoldDB" id="J9DPD3"/>
<accession>J9DPD3</accession>
<gene>
    <name evidence="1" type="ORF">EDEG_01359</name>
</gene>
<dbReference type="HOGENOM" id="CLU_2209975_0_0_1"/>
<organism evidence="1 2">
    <name type="scientific">Edhazardia aedis (strain USNM 41457)</name>
    <name type="common">Microsporidian parasite</name>
    <dbReference type="NCBI Taxonomy" id="1003232"/>
    <lineage>
        <taxon>Eukaryota</taxon>
        <taxon>Fungi</taxon>
        <taxon>Fungi incertae sedis</taxon>
        <taxon>Microsporidia</taxon>
        <taxon>Edhazardia</taxon>
    </lineage>
</organism>
<evidence type="ECO:0000313" key="2">
    <source>
        <dbReference type="Proteomes" id="UP000003163"/>
    </source>
</evidence>
<reference evidence="2" key="2">
    <citation type="submission" date="2015-07" db="EMBL/GenBank/DDBJ databases">
        <title>Contrasting host-pathogen interactions and genome evolution in two generalist and specialist microsporidian pathogens of mosquitoes.</title>
        <authorList>
            <consortium name="The Broad Institute Genomics Platform"/>
            <consortium name="The Broad Institute Genome Sequencing Center for Infectious Disease"/>
            <person name="Cuomo C.A."/>
            <person name="Sanscrainte N.D."/>
            <person name="Goldberg J.M."/>
            <person name="Heiman D."/>
            <person name="Young S."/>
            <person name="Zeng Q."/>
            <person name="Becnel J.J."/>
            <person name="Birren B.W."/>
        </authorList>
    </citation>
    <scope>NUCLEOTIDE SEQUENCE [LARGE SCALE GENOMIC DNA]</scope>
    <source>
        <strain evidence="2">USNM 41457</strain>
    </source>
</reference>
<dbReference type="Proteomes" id="UP000003163">
    <property type="component" value="Unassembled WGS sequence"/>
</dbReference>
<sequence>MKGILISFMLFSMFICFWSLLRRIKVEKILYSSNSNRFIYKHVSFRASEYQNPKHIDQDDIDLPNQVEIFKKKYESVIITKIRFFNTKSANDFYFDEKMESEDGIFI</sequence>
<comment type="caution">
    <text evidence="1">The sequence shown here is derived from an EMBL/GenBank/DDBJ whole genome shotgun (WGS) entry which is preliminary data.</text>
</comment>
<dbReference type="EMBL" id="AFBI03000019">
    <property type="protein sequence ID" value="EJW04405.1"/>
    <property type="molecule type" value="Genomic_DNA"/>
</dbReference>
<keyword evidence="2" id="KW-1185">Reference proteome</keyword>
<name>J9DPD3_EDHAE</name>
<protein>
    <submittedName>
        <fullName evidence="1">Uncharacterized protein</fullName>
    </submittedName>
</protein>
<dbReference type="InParanoid" id="J9DPD3"/>
<reference evidence="1 2" key="1">
    <citation type="submission" date="2011-08" db="EMBL/GenBank/DDBJ databases">
        <authorList>
            <person name="Liu Z.J."/>
            <person name="Shi F.L."/>
            <person name="Lu J.Q."/>
            <person name="Li M."/>
            <person name="Wang Z.L."/>
        </authorList>
    </citation>
    <scope>NUCLEOTIDE SEQUENCE [LARGE SCALE GENOMIC DNA]</scope>
    <source>
        <strain evidence="1 2">USNM 41457</strain>
    </source>
</reference>
<evidence type="ECO:0000313" key="1">
    <source>
        <dbReference type="EMBL" id="EJW04405.1"/>
    </source>
</evidence>
<proteinExistence type="predicted"/>